<dbReference type="InterPro" id="IPR003382">
    <property type="entry name" value="Flavoprotein"/>
</dbReference>
<organism evidence="2 3">
    <name type="scientific">Anaerosacchariphilus polymeriproducens</name>
    <dbReference type="NCBI Taxonomy" id="1812858"/>
    <lineage>
        <taxon>Bacteria</taxon>
        <taxon>Bacillati</taxon>
        <taxon>Bacillota</taxon>
        <taxon>Clostridia</taxon>
        <taxon>Lachnospirales</taxon>
        <taxon>Lachnospiraceae</taxon>
        <taxon>Anaerosacchariphilus</taxon>
    </lineage>
</organism>
<feature type="domain" description="Flavoprotein" evidence="1">
    <location>
        <begin position="6"/>
        <end position="167"/>
    </location>
</feature>
<evidence type="ECO:0000313" key="3">
    <source>
        <dbReference type="Proteomes" id="UP000255036"/>
    </source>
</evidence>
<dbReference type="NCBIfam" id="TIGR02852">
    <property type="entry name" value="spore_dpaB"/>
    <property type="match status" value="1"/>
</dbReference>
<dbReference type="PIRSF" id="PIRSF001390">
    <property type="entry name" value="Dipicolinate_synth_subunit_B"/>
    <property type="match status" value="1"/>
</dbReference>
<evidence type="ECO:0000313" key="2">
    <source>
        <dbReference type="EMBL" id="RDU24386.1"/>
    </source>
</evidence>
<keyword evidence="3" id="KW-1185">Reference proteome</keyword>
<dbReference type="NCBIfam" id="NF006161">
    <property type="entry name" value="PRK08305.1"/>
    <property type="match status" value="1"/>
</dbReference>
<proteinExistence type="predicted"/>
<comment type="caution">
    <text evidence="2">The sequence shown here is derived from an EMBL/GenBank/DDBJ whole genome shotgun (WGS) entry which is preliminary data.</text>
</comment>
<sequence>MILSGKRIGFAFTGSFCTYDKVFQALENLCKTEAVITPIFSFQAQSIDSRFGKAQDFLSRAKEITGINPITTIEEAEPIGPQGLLDVVIIAPCTGNTLAKLSHGIVDSPVLMAAKSHLRNNRPVVIAVSSNDSLSTNLKNIGLLLNTKNIYFVPFKQDNPLAKPNSMVANMDLMKDTIELSLEKEQIQPIIFSS</sequence>
<accession>A0A371AXU4</accession>
<dbReference type="Proteomes" id="UP000255036">
    <property type="component" value="Unassembled WGS sequence"/>
</dbReference>
<dbReference type="OrthoDB" id="9792688at2"/>
<dbReference type="SUPFAM" id="SSF52507">
    <property type="entry name" value="Homo-oligomeric flavin-containing Cys decarboxylases, HFCD"/>
    <property type="match status" value="1"/>
</dbReference>
<dbReference type="EMBL" id="QRCT01000013">
    <property type="protein sequence ID" value="RDU24386.1"/>
    <property type="molecule type" value="Genomic_DNA"/>
</dbReference>
<dbReference type="GO" id="GO:0003824">
    <property type="term" value="F:catalytic activity"/>
    <property type="evidence" value="ECO:0007669"/>
    <property type="project" value="InterPro"/>
</dbReference>
<dbReference type="Gene3D" id="3.40.50.1950">
    <property type="entry name" value="Flavin prenyltransferase-like"/>
    <property type="match status" value="1"/>
</dbReference>
<name>A0A371AXU4_9FIRM</name>
<dbReference type="RefSeq" id="WP_115481130.1">
    <property type="nucleotide sequence ID" value="NZ_QRCT01000013.1"/>
</dbReference>
<evidence type="ECO:0000259" key="1">
    <source>
        <dbReference type="Pfam" id="PF02441"/>
    </source>
</evidence>
<protein>
    <submittedName>
        <fullName evidence="2">Dipicolinate synthase subunit B</fullName>
    </submittedName>
</protein>
<gene>
    <name evidence="2" type="ORF">DWV06_05275</name>
</gene>
<dbReference type="InterPro" id="IPR036551">
    <property type="entry name" value="Flavin_trans-like"/>
</dbReference>
<dbReference type="InterPro" id="IPR014214">
    <property type="entry name" value="Dipicolinic_acid_synth_B"/>
</dbReference>
<dbReference type="Pfam" id="PF02441">
    <property type="entry name" value="Flavoprotein"/>
    <property type="match status" value="1"/>
</dbReference>
<reference evidence="2 3" key="1">
    <citation type="submission" date="2018-07" db="EMBL/GenBank/DDBJ databases">
        <title>Anaerosacharophilus polymeroproducens gen. nov. sp. nov., an anaerobic bacterium isolated from salt field.</title>
        <authorList>
            <person name="Kim W."/>
            <person name="Yang S.-H."/>
            <person name="Oh J."/>
            <person name="Lee J.-H."/>
            <person name="Kwon K.K."/>
        </authorList>
    </citation>
    <scope>NUCLEOTIDE SEQUENCE [LARGE SCALE GENOMIC DNA]</scope>
    <source>
        <strain evidence="2 3">MCWD5</strain>
    </source>
</reference>
<dbReference type="AlphaFoldDB" id="A0A371AXU4"/>